<keyword evidence="2 4" id="KW-0689">Ribosomal protein</keyword>
<sequence length="216" mass="23946">MEAQRVQDAIDDAKIDDPSGETGAIASLPRRFWGNRGELHRYRVFQRRAVHQTGKGKMSSMAALYIIGNGQGLVGWGQGKHVDPVPAIHEAHRNGFLNLDLVDRFEDRTIWHETVFKFGATEVHLRPRPLGFGLRTGPIMHQVCKAAGIKDISGKIRGSKNKMNVVKATCLALWASQARPHMGDGIGGPGRRSEKGQGIRSRDDIERARGRSLREL</sequence>
<dbReference type="GO" id="GO:0005840">
    <property type="term" value="C:ribosome"/>
    <property type="evidence" value="ECO:0007669"/>
    <property type="project" value="UniProtKB-KW"/>
</dbReference>
<dbReference type="GO" id="GO:0005737">
    <property type="term" value="C:cytoplasm"/>
    <property type="evidence" value="ECO:0007669"/>
    <property type="project" value="UniProtKB-ARBA"/>
</dbReference>
<dbReference type="InterPro" id="IPR005324">
    <property type="entry name" value="Ribosomal_uS5_C"/>
</dbReference>
<dbReference type="Proteomes" id="UP000076842">
    <property type="component" value="Unassembled WGS sequence"/>
</dbReference>
<dbReference type="AlphaFoldDB" id="A0A165IR89"/>
<keyword evidence="9" id="KW-1185">Reference proteome</keyword>
<evidence type="ECO:0000313" key="8">
    <source>
        <dbReference type="EMBL" id="KZT60884.1"/>
    </source>
</evidence>
<dbReference type="Gene3D" id="3.30.160.20">
    <property type="match status" value="1"/>
</dbReference>
<dbReference type="SUPFAM" id="SSF54211">
    <property type="entry name" value="Ribosomal protein S5 domain 2-like"/>
    <property type="match status" value="1"/>
</dbReference>
<dbReference type="PANTHER" id="PTHR48277:SF1">
    <property type="entry name" value="MITOCHONDRIAL RIBOSOMAL PROTEIN S5"/>
    <property type="match status" value="1"/>
</dbReference>
<dbReference type="GO" id="GO:1990904">
    <property type="term" value="C:ribonucleoprotein complex"/>
    <property type="evidence" value="ECO:0007669"/>
    <property type="project" value="UniProtKB-UniRule"/>
</dbReference>
<dbReference type="PANTHER" id="PTHR48277">
    <property type="entry name" value="MITOCHONDRIAL RIBOSOMAL PROTEIN S5"/>
    <property type="match status" value="1"/>
</dbReference>
<gene>
    <name evidence="8" type="ORF">CALCODRAFT_428547</name>
</gene>
<evidence type="ECO:0000256" key="4">
    <source>
        <dbReference type="PROSITE-ProRule" id="PRU00268"/>
    </source>
</evidence>
<evidence type="ECO:0000256" key="3">
    <source>
        <dbReference type="ARBA" id="ARBA00023274"/>
    </source>
</evidence>
<dbReference type="InterPro" id="IPR000851">
    <property type="entry name" value="Ribosomal_uS5"/>
</dbReference>
<proteinExistence type="inferred from homology"/>
<name>A0A165IR89_9BASI</name>
<feature type="domain" description="S5 DRBM" evidence="7">
    <location>
        <begin position="39"/>
        <end position="102"/>
    </location>
</feature>
<feature type="region of interest" description="Disordered" evidence="6">
    <location>
        <begin position="181"/>
        <end position="216"/>
    </location>
</feature>
<protein>
    <submittedName>
        <fullName evidence="8">Ribosomal protein S5 domain 2-like protein</fullName>
    </submittedName>
</protein>
<dbReference type="GO" id="GO:0006412">
    <property type="term" value="P:translation"/>
    <property type="evidence" value="ECO:0007669"/>
    <property type="project" value="InterPro"/>
</dbReference>
<dbReference type="Gene3D" id="3.30.230.10">
    <property type="match status" value="1"/>
</dbReference>
<dbReference type="Pfam" id="PF03719">
    <property type="entry name" value="Ribosomal_S5_C"/>
    <property type="match status" value="1"/>
</dbReference>
<dbReference type="InterPro" id="IPR020568">
    <property type="entry name" value="Ribosomal_Su5_D2-typ_SF"/>
</dbReference>
<dbReference type="OrthoDB" id="309483at2759"/>
<comment type="similarity">
    <text evidence="1 5">Belongs to the universal ribosomal protein uS5 family.</text>
</comment>
<dbReference type="FunFam" id="3.30.230.10:FF:000002">
    <property type="entry name" value="30S ribosomal protein S5"/>
    <property type="match status" value="1"/>
</dbReference>
<evidence type="ECO:0000256" key="5">
    <source>
        <dbReference type="RuleBase" id="RU003823"/>
    </source>
</evidence>
<organism evidence="8 9">
    <name type="scientific">Calocera cornea HHB12733</name>
    <dbReference type="NCBI Taxonomy" id="1353952"/>
    <lineage>
        <taxon>Eukaryota</taxon>
        <taxon>Fungi</taxon>
        <taxon>Dikarya</taxon>
        <taxon>Basidiomycota</taxon>
        <taxon>Agaricomycotina</taxon>
        <taxon>Dacrymycetes</taxon>
        <taxon>Dacrymycetales</taxon>
        <taxon>Dacrymycetaceae</taxon>
        <taxon>Calocera</taxon>
    </lineage>
</organism>
<feature type="compositionally biased region" description="Basic and acidic residues" evidence="6">
    <location>
        <begin position="191"/>
        <end position="216"/>
    </location>
</feature>
<dbReference type="PROSITE" id="PS50881">
    <property type="entry name" value="S5_DSRBD"/>
    <property type="match status" value="1"/>
</dbReference>
<dbReference type="InterPro" id="IPR014721">
    <property type="entry name" value="Ribsml_uS5_D2-typ_fold_subgr"/>
</dbReference>
<keyword evidence="3 4" id="KW-0687">Ribonucleoprotein</keyword>
<evidence type="ECO:0000259" key="7">
    <source>
        <dbReference type="PROSITE" id="PS50881"/>
    </source>
</evidence>
<reference evidence="8 9" key="1">
    <citation type="journal article" date="2016" name="Mol. Biol. Evol.">
        <title>Comparative Genomics of Early-Diverging Mushroom-Forming Fungi Provides Insights into the Origins of Lignocellulose Decay Capabilities.</title>
        <authorList>
            <person name="Nagy L.G."/>
            <person name="Riley R."/>
            <person name="Tritt A."/>
            <person name="Adam C."/>
            <person name="Daum C."/>
            <person name="Floudas D."/>
            <person name="Sun H."/>
            <person name="Yadav J.S."/>
            <person name="Pangilinan J."/>
            <person name="Larsson K.H."/>
            <person name="Matsuura K."/>
            <person name="Barry K."/>
            <person name="Labutti K."/>
            <person name="Kuo R."/>
            <person name="Ohm R.A."/>
            <person name="Bhattacharya S.S."/>
            <person name="Shirouzu T."/>
            <person name="Yoshinaga Y."/>
            <person name="Martin F.M."/>
            <person name="Grigoriev I.V."/>
            <person name="Hibbett D.S."/>
        </authorList>
    </citation>
    <scope>NUCLEOTIDE SEQUENCE [LARGE SCALE GENOMIC DNA]</scope>
    <source>
        <strain evidence="8 9">HHB12733</strain>
    </source>
</reference>
<dbReference type="EMBL" id="KV423927">
    <property type="protein sequence ID" value="KZT60884.1"/>
    <property type="molecule type" value="Genomic_DNA"/>
</dbReference>
<dbReference type="SUPFAM" id="SSF54768">
    <property type="entry name" value="dsRNA-binding domain-like"/>
    <property type="match status" value="1"/>
</dbReference>
<dbReference type="GO" id="GO:0003723">
    <property type="term" value="F:RNA binding"/>
    <property type="evidence" value="ECO:0007669"/>
    <property type="project" value="InterPro"/>
</dbReference>
<dbReference type="GO" id="GO:0003735">
    <property type="term" value="F:structural constituent of ribosome"/>
    <property type="evidence" value="ECO:0007669"/>
    <property type="project" value="UniProtKB-UniRule"/>
</dbReference>
<evidence type="ECO:0000256" key="2">
    <source>
        <dbReference type="ARBA" id="ARBA00022980"/>
    </source>
</evidence>
<evidence type="ECO:0000256" key="1">
    <source>
        <dbReference type="ARBA" id="ARBA00008945"/>
    </source>
</evidence>
<evidence type="ECO:0000313" key="9">
    <source>
        <dbReference type="Proteomes" id="UP000076842"/>
    </source>
</evidence>
<dbReference type="Pfam" id="PF00333">
    <property type="entry name" value="Ribosomal_S5"/>
    <property type="match status" value="1"/>
</dbReference>
<feature type="region of interest" description="Disordered" evidence="6">
    <location>
        <begin position="1"/>
        <end position="21"/>
    </location>
</feature>
<accession>A0A165IR89</accession>
<evidence type="ECO:0000256" key="6">
    <source>
        <dbReference type="SAM" id="MobiDB-lite"/>
    </source>
</evidence>
<dbReference type="STRING" id="1353952.A0A165IR89"/>
<dbReference type="InParanoid" id="A0A165IR89"/>
<dbReference type="InterPro" id="IPR013810">
    <property type="entry name" value="Ribosomal_uS5_N"/>
</dbReference>